<sequence length="113" mass="12555">MQSITDWIRQKTVKGSAGVQSEVLGDVESGSQLSRTPVFLQDNRHLPQAGQAPVLWSDVAYRWHEYHPAVTVGLEAALRDSGGDVGTPASYPLLPEYATHRLLKKKVLKYQQQ</sequence>
<proteinExistence type="predicted"/>
<evidence type="ECO:0000313" key="1">
    <source>
        <dbReference type="EMBL" id="OEH79576.1"/>
    </source>
</evidence>
<dbReference type="Proteomes" id="UP000095192">
    <property type="component" value="Unassembled WGS sequence"/>
</dbReference>
<dbReference type="InParanoid" id="A0A1D3D7Z6"/>
<gene>
    <name evidence="1" type="ORF">cyc_05127</name>
</gene>
<evidence type="ECO:0000313" key="2">
    <source>
        <dbReference type="Proteomes" id="UP000095192"/>
    </source>
</evidence>
<dbReference type="VEuPathDB" id="ToxoDB:cyc_05127"/>
<name>A0A1D3D7Z6_9EIME</name>
<dbReference type="AlphaFoldDB" id="A0A1D3D7Z6"/>
<protein>
    <submittedName>
        <fullName evidence="1">Uncharacterized protein</fullName>
    </submittedName>
</protein>
<organism evidence="1 2">
    <name type="scientific">Cyclospora cayetanensis</name>
    <dbReference type="NCBI Taxonomy" id="88456"/>
    <lineage>
        <taxon>Eukaryota</taxon>
        <taxon>Sar</taxon>
        <taxon>Alveolata</taxon>
        <taxon>Apicomplexa</taxon>
        <taxon>Conoidasida</taxon>
        <taxon>Coccidia</taxon>
        <taxon>Eucoccidiorida</taxon>
        <taxon>Eimeriorina</taxon>
        <taxon>Eimeriidae</taxon>
        <taxon>Cyclospora</taxon>
    </lineage>
</organism>
<dbReference type="EMBL" id="JROU02000347">
    <property type="protein sequence ID" value="OEH79576.1"/>
    <property type="molecule type" value="Genomic_DNA"/>
</dbReference>
<comment type="caution">
    <text evidence="1">The sequence shown here is derived from an EMBL/GenBank/DDBJ whole genome shotgun (WGS) entry which is preliminary data.</text>
</comment>
<keyword evidence="2" id="KW-1185">Reference proteome</keyword>
<reference evidence="1 2" key="1">
    <citation type="journal article" date="2016" name="BMC Genomics">
        <title>Comparative genomics reveals Cyclospora cayetanensis possesses coccidia-like metabolism and invasion components but unique surface antigens.</title>
        <authorList>
            <person name="Liu S."/>
            <person name="Wang L."/>
            <person name="Zheng H."/>
            <person name="Xu Z."/>
            <person name="Roellig D.M."/>
            <person name="Li N."/>
            <person name="Frace M.A."/>
            <person name="Tang K."/>
            <person name="Arrowood M.J."/>
            <person name="Moss D.M."/>
            <person name="Zhang L."/>
            <person name="Feng Y."/>
            <person name="Xiao L."/>
        </authorList>
    </citation>
    <scope>NUCLEOTIDE SEQUENCE [LARGE SCALE GENOMIC DNA]</scope>
    <source>
        <strain evidence="1 2">CHN_HEN01</strain>
    </source>
</reference>
<accession>A0A1D3D7Z6</accession>